<dbReference type="FunFam" id="3.30.200.20:FF:000604">
    <property type="entry name" value="Proline-rich receptor-like protein kinase PERK8"/>
    <property type="match status" value="1"/>
</dbReference>
<reference evidence="6" key="1">
    <citation type="submission" date="2018-10" db="EMBL/GenBank/DDBJ databases">
        <title>Population genomic analysis revealed the cold adaptation of white poplar.</title>
        <authorList>
            <person name="Liu Y.-J."/>
        </authorList>
    </citation>
    <scope>NUCLEOTIDE SEQUENCE [LARGE SCALE GENOMIC DNA]</scope>
    <source>
        <strain evidence="6">PAL-ZL1</strain>
    </source>
</reference>
<comment type="caution">
    <text evidence="6">The sequence shown here is derived from an EMBL/GenBank/DDBJ whole genome shotgun (WGS) entry which is preliminary data.</text>
</comment>
<organism evidence="6">
    <name type="scientific">Populus alba</name>
    <name type="common">White poplar</name>
    <dbReference type="NCBI Taxonomy" id="43335"/>
    <lineage>
        <taxon>Eukaryota</taxon>
        <taxon>Viridiplantae</taxon>
        <taxon>Streptophyta</taxon>
        <taxon>Embryophyta</taxon>
        <taxon>Tracheophyta</taxon>
        <taxon>Spermatophyta</taxon>
        <taxon>Magnoliopsida</taxon>
        <taxon>eudicotyledons</taxon>
        <taxon>Gunneridae</taxon>
        <taxon>Pentapetalae</taxon>
        <taxon>rosids</taxon>
        <taxon>fabids</taxon>
        <taxon>Malpighiales</taxon>
        <taxon>Salicaceae</taxon>
        <taxon>Saliceae</taxon>
        <taxon>Populus</taxon>
    </lineage>
</organism>
<dbReference type="SUPFAM" id="SSF56112">
    <property type="entry name" value="Protein kinase-like (PK-like)"/>
    <property type="match status" value="1"/>
</dbReference>
<dbReference type="Pfam" id="PF07714">
    <property type="entry name" value="PK_Tyr_Ser-Thr"/>
    <property type="match status" value="1"/>
</dbReference>
<dbReference type="Gene3D" id="1.10.510.10">
    <property type="entry name" value="Transferase(Phosphotransferase) domain 1"/>
    <property type="match status" value="1"/>
</dbReference>
<keyword evidence="1" id="KW-0723">Serine/threonine-protein kinase</keyword>
<dbReference type="AlphaFoldDB" id="A0A4U5QSB7"/>
<proteinExistence type="predicted"/>
<dbReference type="InterPro" id="IPR011009">
    <property type="entry name" value="Kinase-like_dom_sf"/>
</dbReference>
<keyword evidence="1" id="KW-0808">Transferase</keyword>
<dbReference type="Gene3D" id="3.30.200.20">
    <property type="entry name" value="Phosphorylase Kinase, domain 1"/>
    <property type="match status" value="1"/>
</dbReference>
<keyword evidence="2" id="KW-0547">Nucleotide-binding</keyword>
<evidence type="ECO:0000256" key="3">
    <source>
        <dbReference type="ARBA" id="ARBA00022840"/>
    </source>
</evidence>
<evidence type="ECO:0000256" key="4">
    <source>
        <dbReference type="SAM" id="MobiDB-lite"/>
    </source>
</evidence>
<keyword evidence="3" id="KW-0067">ATP-binding</keyword>
<gene>
    <name evidence="6" type="ORF">D5086_0000048890</name>
</gene>
<keyword evidence="1" id="KW-0418">Kinase</keyword>
<evidence type="ECO:0000259" key="5">
    <source>
        <dbReference type="PROSITE" id="PS50011"/>
    </source>
</evidence>
<protein>
    <recommendedName>
        <fullName evidence="5">Protein kinase domain-containing protein</fullName>
    </recommendedName>
</protein>
<evidence type="ECO:0000313" key="6">
    <source>
        <dbReference type="EMBL" id="TKS13892.1"/>
    </source>
</evidence>
<feature type="compositionally biased region" description="Low complexity" evidence="4">
    <location>
        <begin position="629"/>
        <end position="647"/>
    </location>
</feature>
<feature type="compositionally biased region" description="Basic and acidic residues" evidence="4">
    <location>
        <begin position="649"/>
        <end position="659"/>
    </location>
</feature>
<dbReference type="PANTHER" id="PTHR47989:SF8">
    <property type="entry name" value="INACTIVE PROTEIN KINASE SELMODRAFT_444075-LIKE"/>
    <property type="match status" value="1"/>
</dbReference>
<dbReference type="InterPro" id="IPR000719">
    <property type="entry name" value="Prot_kinase_dom"/>
</dbReference>
<accession>A0A4U5QSB7</accession>
<feature type="domain" description="Protein kinase" evidence="5">
    <location>
        <begin position="318"/>
        <end position="579"/>
    </location>
</feature>
<dbReference type="PROSITE" id="PS50011">
    <property type="entry name" value="PROTEIN_KINASE_DOM"/>
    <property type="match status" value="1"/>
</dbReference>
<dbReference type="GO" id="GO:0005524">
    <property type="term" value="F:ATP binding"/>
    <property type="evidence" value="ECO:0007669"/>
    <property type="project" value="UniProtKB-KW"/>
</dbReference>
<feature type="region of interest" description="Disordered" evidence="4">
    <location>
        <begin position="628"/>
        <end position="669"/>
    </location>
</feature>
<dbReference type="InterPro" id="IPR001245">
    <property type="entry name" value="Ser-Thr/Tyr_kinase_cat_dom"/>
</dbReference>
<evidence type="ECO:0000256" key="2">
    <source>
        <dbReference type="ARBA" id="ARBA00022741"/>
    </source>
</evidence>
<sequence>MEGAQRVLVIQDASGEVSSSAIKWALHGLSLKPGDMLTLLGVLHLVNSPLGYRSRIDSSMFGVNQNIVDMEVAGKKIEYENHGELKELSQLYETHKVFSHLTVQNLRKMQLSMSCLSWGHWQALKFLSSNHGISETSNKNFCMKSQVELKIEVATGPSPKEVGLKIAQDLKATWIILDRTMKKDRKYFLQKLSCGISRMKRNNSIEQLRGPEDSTEANQNERVRNICLSYDEMIPGSLEHQELFSIELLHPRQTEVIQPSQVEALTQSSGGDEVVVEEWQPEVTFKNSICNLCKIRRPHSGWIRHFTFEELQAATDGFSAKNTIYEGGIATACRGKLSNNLKIVVKQHKSSSHQGEMNFKSAVRLLKKARHDNVLMLLGSCTEPSVRLLVYEYACNGSVNHHISKHCPLPLTWTERMKVAMGAARGLDYLHKNNIIHGNMRTSNIALNHDFEPMLGDFGISTENPSDDIDFENGYVAPEYQENRKLSTRTDVYAFGVVLLELITGRNASDKKPGEKGLVKWARPFLKDKRLLEILDPRIDSSFDSEQLYWIGLVTQKCLCNDPKKRLTLDKVASALECITERKPCQVIQDLAAAKSYFYSTFEFNGFRRYDKSFKRDSFSVEIDDESRASSSFSFNSASFSRSPTSSVKSDKMWREKSGSRISYSEMLD</sequence>
<name>A0A4U5QSB7_POPAL</name>
<dbReference type="GO" id="GO:0004674">
    <property type="term" value="F:protein serine/threonine kinase activity"/>
    <property type="evidence" value="ECO:0007669"/>
    <property type="project" value="UniProtKB-KW"/>
</dbReference>
<evidence type="ECO:0000256" key="1">
    <source>
        <dbReference type="ARBA" id="ARBA00022527"/>
    </source>
</evidence>
<dbReference type="STRING" id="43335.A0A4U5QSB7"/>
<dbReference type="EMBL" id="RCHU01000122">
    <property type="protein sequence ID" value="TKS13892.1"/>
    <property type="molecule type" value="Genomic_DNA"/>
</dbReference>
<dbReference type="PANTHER" id="PTHR47989">
    <property type="entry name" value="OS01G0750732 PROTEIN"/>
    <property type="match status" value="1"/>
</dbReference>